<dbReference type="EMBL" id="JABKKF010000006">
    <property type="protein sequence ID" value="NPD92232.1"/>
    <property type="molecule type" value="Genomic_DNA"/>
</dbReference>
<name>A0ABX2APR5_9BACT</name>
<evidence type="ECO:0000256" key="1">
    <source>
        <dbReference type="SAM" id="SignalP"/>
    </source>
</evidence>
<feature type="chain" id="PRO_5047544412" description="SH3 domain-containing protein" evidence="1">
    <location>
        <begin position="33"/>
        <end position="440"/>
    </location>
</feature>
<evidence type="ECO:0000313" key="3">
    <source>
        <dbReference type="Proteomes" id="UP000714420"/>
    </source>
</evidence>
<feature type="signal peptide" evidence="1">
    <location>
        <begin position="1"/>
        <end position="32"/>
    </location>
</feature>
<dbReference type="Gene3D" id="2.30.30.40">
    <property type="entry name" value="SH3 Domains"/>
    <property type="match status" value="1"/>
</dbReference>
<dbReference type="RefSeq" id="WP_172275583.1">
    <property type="nucleotide sequence ID" value="NZ_CASGMU010000014.1"/>
</dbReference>
<gene>
    <name evidence="2" type="ORF">HPS56_07710</name>
</gene>
<evidence type="ECO:0000313" key="2">
    <source>
        <dbReference type="EMBL" id="NPD92232.1"/>
    </source>
</evidence>
<sequence>MIRMRTSITYVMARRVMAFCGILLCIGFTASAQQKLYTVTGKNVNMRESPVTGKVIHTVGEGNSFLVHEDKDGWIGFWHDKKYGYVSKQFVREVKTTNFSRRFLGSNYLGNSNMYDNGYSLATLKERDGYVILSITDYSDLEQFGGMRAQTSWTYVGLPYGEGVLLTHMPYPYYGDVPVKDQLTDDCKIDGEGDFLFVGEDGSLYTPIWSFGPQEETTAVSEPKLTERSLFMLRGDVKTMKIVRAYPKTLLDGTEAPICNFAYECMFSPSGDLNSVVRRDGNGKKIAGYQFVQSGDIINVKGTRYDQDFTADYKRKISNYSISYSGDWELKEIGAGSIDGMYNFDMNRHMPAQSFYEYFPPFMINGEGEGDGMTYTYGDNPTSPTHINMDLQYGGDGWYYDAEIKGVKADAQGNWTERRAYVDNELFFIERRFITYYGGL</sequence>
<keyword evidence="1" id="KW-0732">Signal</keyword>
<organism evidence="2 3">
    <name type="scientific">Xylanibacter muris</name>
    <dbReference type="NCBI Taxonomy" id="2736290"/>
    <lineage>
        <taxon>Bacteria</taxon>
        <taxon>Pseudomonadati</taxon>
        <taxon>Bacteroidota</taxon>
        <taxon>Bacteroidia</taxon>
        <taxon>Bacteroidales</taxon>
        <taxon>Prevotellaceae</taxon>
        <taxon>Xylanibacter</taxon>
    </lineage>
</organism>
<proteinExistence type="predicted"/>
<accession>A0ABX2APR5</accession>
<keyword evidence="3" id="KW-1185">Reference proteome</keyword>
<reference evidence="2 3" key="1">
    <citation type="submission" date="2020-05" db="EMBL/GenBank/DDBJ databases">
        <title>Distinct polysaccharide utilization as determinants for interspecies competition between intestinal Prevotella spp.</title>
        <authorList>
            <person name="Galvez E.J.C."/>
            <person name="Iljazovic A."/>
            <person name="Strowig T."/>
        </authorList>
    </citation>
    <scope>NUCLEOTIDE SEQUENCE [LARGE SCALE GENOMIC DNA]</scope>
    <source>
        <strain evidence="2 3">PMUR</strain>
    </source>
</reference>
<protein>
    <recommendedName>
        <fullName evidence="4">SH3 domain-containing protein</fullName>
    </recommendedName>
</protein>
<evidence type="ECO:0008006" key="4">
    <source>
        <dbReference type="Google" id="ProtNLM"/>
    </source>
</evidence>
<comment type="caution">
    <text evidence="2">The sequence shown here is derived from an EMBL/GenBank/DDBJ whole genome shotgun (WGS) entry which is preliminary data.</text>
</comment>
<dbReference type="Proteomes" id="UP000714420">
    <property type="component" value="Unassembled WGS sequence"/>
</dbReference>